<keyword evidence="2" id="KW-1185">Reference proteome</keyword>
<sequence>MAPQESATNYSEPEYAKSQDKAEAPFYHPDIKHRLVPETQELLEKYSHVPREQQSEHVHTIRDRAWEIRAWEIRAYPCIGLGSWLTPQLCRLPVYDDILKRVKDGALLMDVGTFVGHDLRRLVYDGAPSDKLYGVDIVNHFDVGYDLFRDREYFKGHFIEADILSTTSPELMTLKGRVDIIVVSQVLHQWDWDNQLKAAQTLVSFTKPGSWIVGNQIGNPKAQTVSLMSRSTALWRHNPDSFANMFEAVGDATGTRWETQAWLRTFEDMGWDAEDGAWMEPEVRIIEFVAKRVS</sequence>
<organism evidence="1 2">
    <name type="scientific">Hypoxylon rubiginosum</name>
    <dbReference type="NCBI Taxonomy" id="110542"/>
    <lineage>
        <taxon>Eukaryota</taxon>
        <taxon>Fungi</taxon>
        <taxon>Dikarya</taxon>
        <taxon>Ascomycota</taxon>
        <taxon>Pezizomycotina</taxon>
        <taxon>Sordariomycetes</taxon>
        <taxon>Xylariomycetidae</taxon>
        <taxon>Xylariales</taxon>
        <taxon>Hypoxylaceae</taxon>
        <taxon>Hypoxylon</taxon>
    </lineage>
</organism>
<name>A0ACB9ZC59_9PEZI</name>
<proteinExistence type="predicted"/>
<gene>
    <name evidence="1" type="ORF">F4820DRAFT_464606</name>
</gene>
<dbReference type="EMBL" id="MU393433">
    <property type="protein sequence ID" value="KAI4869029.1"/>
    <property type="molecule type" value="Genomic_DNA"/>
</dbReference>
<evidence type="ECO:0000313" key="1">
    <source>
        <dbReference type="EMBL" id="KAI4869029.1"/>
    </source>
</evidence>
<accession>A0ACB9ZC59</accession>
<evidence type="ECO:0000313" key="2">
    <source>
        <dbReference type="Proteomes" id="UP001497700"/>
    </source>
</evidence>
<comment type="caution">
    <text evidence="1">The sequence shown here is derived from an EMBL/GenBank/DDBJ whole genome shotgun (WGS) entry which is preliminary data.</text>
</comment>
<reference evidence="1 2" key="1">
    <citation type="journal article" date="2022" name="New Phytol.">
        <title>Ecological generalism drives hyperdiversity of secondary metabolite gene clusters in xylarialean endophytes.</title>
        <authorList>
            <person name="Franco M.E.E."/>
            <person name="Wisecaver J.H."/>
            <person name="Arnold A.E."/>
            <person name="Ju Y.M."/>
            <person name="Slot J.C."/>
            <person name="Ahrendt S."/>
            <person name="Moore L.P."/>
            <person name="Eastman K.E."/>
            <person name="Scott K."/>
            <person name="Konkel Z."/>
            <person name="Mondo S.J."/>
            <person name="Kuo A."/>
            <person name="Hayes R.D."/>
            <person name="Haridas S."/>
            <person name="Andreopoulos B."/>
            <person name="Riley R."/>
            <person name="LaButti K."/>
            <person name="Pangilinan J."/>
            <person name="Lipzen A."/>
            <person name="Amirebrahimi M."/>
            <person name="Yan J."/>
            <person name="Adam C."/>
            <person name="Keymanesh K."/>
            <person name="Ng V."/>
            <person name="Louie K."/>
            <person name="Northen T."/>
            <person name="Drula E."/>
            <person name="Henrissat B."/>
            <person name="Hsieh H.M."/>
            <person name="Youens-Clark K."/>
            <person name="Lutzoni F."/>
            <person name="Miadlikowska J."/>
            <person name="Eastwood D.C."/>
            <person name="Hamelin R.C."/>
            <person name="Grigoriev I.V."/>
            <person name="U'Ren J.M."/>
        </authorList>
    </citation>
    <scope>NUCLEOTIDE SEQUENCE [LARGE SCALE GENOMIC DNA]</scope>
    <source>
        <strain evidence="1 2">CBS 119005</strain>
    </source>
</reference>
<dbReference type="Proteomes" id="UP001497700">
    <property type="component" value="Unassembled WGS sequence"/>
</dbReference>
<protein>
    <submittedName>
        <fullName evidence="1">Uncharacterized protein</fullName>
    </submittedName>
</protein>